<comment type="caution">
    <text evidence="2">The sequence shown here is derived from an EMBL/GenBank/DDBJ whole genome shotgun (WGS) entry which is preliminary data.</text>
</comment>
<accession>A0A814ATR9</accession>
<keyword evidence="1" id="KW-0812">Transmembrane</keyword>
<keyword evidence="1" id="KW-1133">Transmembrane helix</keyword>
<evidence type="ECO:0000313" key="3">
    <source>
        <dbReference type="EMBL" id="CAF0982101.1"/>
    </source>
</evidence>
<sequence>MPEKLNGCVLKPMDQCTVRIIWLYNIGKTEIVVTGGDTKKSISTDHALNVGTGYEYREELDAEQVLEYICSTDECNSLGQIKRLINSLTVTSHLDEIENMIKPQQPFQGAWCVRVSNTTTIECDPTIPTELCRQCSLAVQNDEKTTQVCATCSTESVDNSLSYTVMFNMNDRTRSNIWQVLCQADKCNSLSNADLIHEKSAMDFDFNKFFNNGQNRFSLSIMINMVMIFIIFLNKFLY</sequence>
<feature type="transmembrane region" description="Helical" evidence="1">
    <location>
        <begin position="217"/>
        <end position="237"/>
    </location>
</feature>
<protein>
    <submittedName>
        <fullName evidence="2">Uncharacterized protein</fullName>
    </submittedName>
</protein>
<name>A0A814ATR9_9BILA</name>
<keyword evidence="5" id="KW-1185">Reference proteome</keyword>
<dbReference type="Proteomes" id="UP000663832">
    <property type="component" value="Unassembled WGS sequence"/>
</dbReference>
<evidence type="ECO:0000313" key="4">
    <source>
        <dbReference type="EMBL" id="CAF1095987.1"/>
    </source>
</evidence>
<dbReference type="OrthoDB" id="10030968at2759"/>
<dbReference type="EMBL" id="CAJNOM010000124">
    <property type="protein sequence ID" value="CAF1095987.1"/>
    <property type="molecule type" value="Genomic_DNA"/>
</dbReference>
<evidence type="ECO:0000313" key="2">
    <source>
        <dbReference type="EMBL" id="CAF0917249.1"/>
    </source>
</evidence>
<dbReference type="AlphaFoldDB" id="A0A814ATR9"/>
<reference evidence="2" key="1">
    <citation type="submission" date="2021-02" db="EMBL/GenBank/DDBJ databases">
        <authorList>
            <person name="Nowell W R."/>
        </authorList>
    </citation>
    <scope>NUCLEOTIDE SEQUENCE</scope>
</reference>
<evidence type="ECO:0000313" key="5">
    <source>
        <dbReference type="Proteomes" id="UP000663832"/>
    </source>
</evidence>
<keyword evidence="1" id="KW-0472">Membrane</keyword>
<evidence type="ECO:0000256" key="1">
    <source>
        <dbReference type="SAM" id="Phobius"/>
    </source>
</evidence>
<dbReference type="EMBL" id="CAJNOI010000064">
    <property type="protein sequence ID" value="CAF0982101.1"/>
    <property type="molecule type" value="Genomic_DNA"/>
</dbReference>
<proteinExistence type="predicted"/>
<gene>
    <name evidence="3" type="ORF">BJG266_LOCUS14926</name>
    <name evidence="2" type="ORF">QVE165_LOCUS10338</name>
    <name evidence="4" type="ORF">QVE165_LOCUS20028</name>
</gene>
<dbReference type="Proteomes" id="UP000663877">
    <property type="component" value="Unassembled WGS sequence"/>
</dbReference>
<organism evidence="2 5">
    <name type="scientific">Adineta steineri</name>
    <dbReference type="NCBI Taxonomy" id="433720"/>
    <lineage>
        <taxon>Eukaryota</taxon>
        <taxon>Metazoa</taxon>
        <taxon>Spiralia</taxon>
        <taxon>Gnathifera</taxon>
        <taxon>Rotifera</taxon>
        <taxon>Eurotatoria</taxon>
        <taxon>Bdelloidea</taxon>
        <taxon>Adinetida</taxon>
        <taxon>Adinetidae</taxon>
        <taxon>Adineta</taxon>
    </lineage>
</organism>
<dbReference type="EMBL" id="CAJNOM010000048">
    <property type="protein sequence ID" value="CAF0917249.1"/>
    <property type="molecule type" value="Genomic_DNA"/>
</dbReference>